<comment type="caution">
    <text evidence="1">The sequence shown here is derived from an EMBL/GenBank/DDBJ whole genome shotgun (WGS) entry which is preliminary data.</text>
</comment>
<evidence type="ECO:0000313" key="2">
    <source>
        <dbReference type="Proteomes" id="UP000527143"/>
    </source>
</evidence>
<reference evidence="1 2" key="1">
    <citation type="submission" date="2020-08" db="EMBL/GenBank/DDBJ databases">
        <title>Genomic Encyclopedia of Type Strains, Phase IV (KMG-IV): sequencing the most valuable type-strain genomes for metagenomic binning, comparative biology and taxonomic classification.</title>
        <authorList>
            <person name="Goeker M."/>
        </authorList>
    </citation>
    <scope>NUCLEOTIDE SEQUENCE [LARGE SCALE GENOMIC DNA]</scope>
    <source>
        <strain evidence="1 2">DSM 26736</strain>
    </source>
</reference>
<dbReference type="SUPFAM" id="SSF56935">
    <property type="entry name" value="Porins"/>
    <property type="match status" value="1"/>
</dbReference>
<dbReference type="EMBL" id="JACIJF010000013">
    <property type="protein sequence ID" value="MBB5712168.1"/>
    <property type="molecule type" value="Genomic_DNA"/>
</dbReference>
<dbReference type="Proteomes" id="UP000527143">
    <property type="component" value="Unassembled WGS sequence"/>
</dbReference>
<protein>
    <recommendedName>
        <fullName evidence="3">Beta-barrel porin 2</fullName>
    </recommendedName>
</protein>
<name>A0A840YLF4_9SPHN</name>
<keyword evidence="2" id="KW-1185">Reference proteome</keyword>
<sequence length="439" mass="47787">MVYFSSEFGGSTVRPHLASYRHMFENAPSRFLYLRIALLCSVLPAFSIPANAQGGTVGRPLIGSGIDGPAAAAGNRERVTVEPSIAIAYDSNVLRRDADAVAGSTDNVRYTPSLNLSYNRQIGRTQIRLAGSAGYDFNSRFRYLNRERLAGSIAVRSPVGAPCPVSLSFDHEQAQYELDELDTVASSVQTIQNITADASCTRPGLSPSLGTSYRIVKNSASSLSDSNYLEGHLGLRLNITSLGSVTIYGQVARLARPEFEQATGISDTTQMRRVYVSLSRAVAPRLQLTGNIGYLQALPQREKVPDFSGFSYRASVRYVFSPQVILNLSAMRDVENSTGISATYMVRRDLRTGLDLNVFHRTSLSFQAVRQLRRFVGNDLGTGSNIGSEASDALTVGITRSIGRRLRLGLNGGLLSRRADVELFDFDATRLGLSLSSRF</sequence>
<gene>
    <name evidence="1" type="ORF">FHT02_003425</name>
</gene>
<dbReference type="RefSeq" id="WP_184090234.1">
    <property type="nucleotide sequence ID" value="NZ_JACIJF010000013.1"/>
</dbReference>
<dbReference type="AlphaFoldDB" id="A0A840YLF4"/>
<organism evidence="1 2">
    <name type="scientific">Sphingomonas xinjiangensis</name>
    <dbReference type="NCBI Taxonomy" id="643568"/>
    <lineage>
        <taxon>Bacteria</taxon>
        <taxon>Pseudomonadati</taxon>
        <taxon>Pseudomonadota</taxon>
        <taxon>Alphaproteobacteria</taxon>
        <taxon>Sphingomonadales</taxon>
        <taxon>Sphingomonadaceae</taxon>
        <taxon>Sphingomonas</taxon>
    </lineage>
</organism>
<accession>A0A840YLF4</accession>
<proteinExistence type="predicted"/>
<evidence type="ECO:0000313" key="1">
    <source>
        <dbReference type="EMBL" id="MBB5712168.1"/>
    </source>
</evidence>
<evidence type="ECO:0008006" key="3">
    <source>
        <dbReference type="Google" id="ProtNLM"/>
    </source>
</evidence>